<keyword evidence="2" id="KW-1185">Reference proteome</keyword>
<proteinExistence type="predicted"/>
<dbReference type="AlphaFoldDB" id="A0A074XDT6"/>
<evidence type="ECO:0000313" key="1">
    <source>
        <dbReference type="EMBL" id="KEQ72786.1"/>
    </source>
</evidence>
<dbReference type="OrthoDB" id="5343383at2759"/>
<organism evidence="1 2">
    <name type="scientific">Aureobasidium namibiae CBS 147.97</name>
    <dbReference type="NCBI Taxonomy" id="1043004"/>
    <lineage>
        <taxon>Eukaryota</taxon>
        <taxon>Fungi</taxon>
        <taxon>Dikarya</taxon>
        <taxon>Ascomycota</taxon>
        <taxon>Pezizomycotina</taxon>
        <taxon>Dothideomycetes</taxon>
        <taxon>Dothideomycetidae</taxon>
        <taxon>Dothideales</taxon>
        <taxon>Saccotheciaceae</taxon>
        <taxon>Aureobasidium</taxon>
    </lineage>
</organism>
<accession>A0A074XDT6</accession>
<dbReference type="HOGENOM" id="CLU_054614_2_0_1"/>
<reference evidence="1 2" key="1">
    <citation type="journal article" date="2014" name="BMC Genomics">
        <title>Genome sequencing of four Aureobasidium pullulans varieties: biotechnological potential, stress tolerance, and description of new species.</title>
        <authorList>
            <person name="Gostin Ar C."/>
            <person name="Ohm R.A."/>
            <person name="Kogej T."/>
            <person name="Sonjak S."/>
            <person name="Turk M."/>
            <person name="Zajc J."/>
            <person name="Zalar P."/>
            <person name="Grube M."/>
            <person name="Sun H."/>
            <person name="Han J."/>
            <person name="Sharma A."/>
            <person name="Chiniquy J."/>
            <person name="Ngan C.Y."/>
            <person name="Lipzen A."/>
            <person name="Barry K."/>
            <person name="Grigoriev I.V."/>
            <person name="Gunde-Cimerman N."/>
        </authorList>
    </citation>
    <scope>NUCLEOTIDE SEQUENCE [LARGE SCALE GENOMIC DNA]</scope>
    <source>
        <strain evidence="1 2">CBS 147.97</strain>
    </source>
</reference>
<dbReference type="GeneID" id="25416913"/>
<gene>
    <name evidence="1" type="ORF">M436DRAFT_82065</name>
</gene>
<evidence type="ECO:0000313" key="2">
    <source>
        <dbReference type="Proteomes" id="UP000027730"/>
    </source>
</evidence>
<dbReference type="EMBL" id="KL584710">
    <property type="protein sequence ID" value="KEQ72786.1"/>
    <property type="molecule type" value="Genomic_DNA"/>
</dbReference>
<dbReference type="Proteomes" id="UP000027730">
    <property type="component" value="Unassembled WGS sequence"/>
</dbReference>
<sequence length="257" mass="29970">MPRLHEVSYSREATIAAFRDYYQFLTQFYLSEAMIEEPPTDGWPSITNEKVRLLGKNEEVAELMRHLPYISDRGLLAPHSEVAHWPNLLADIGDSEIDDLRFISEDLGWENVPPSALGILFDEDRIVLDTKFGVIHWVAGVREEAKQDPAREGILDNFWDCTPEDEEWRVAPAWAIADFFEVLKKLHSDLVYVPIHKTRVEEWFDGYGTSDDKSYLRSVRQVYKEHGWPDLSVYDREKCLESVDKLIEEQFPDEHGW</sequence>
<protein>
    <submittedName>
        <fullName evidence="1">Uncharacterized protein</fullName>
    </submittedName>
</protein>
<name>A0A074XDT6_9PEZI</name>
<dbReference type="RefSeq" id="XP_013427210.1">
    <property type="nucleotide sequence ID" value="XM_013571756.1"/>
</dbReference>
<dbReference type="STRING" id="1043004.A0A074XDT6"/>